<dbReference type="AlphaFoldDB" id="A0A9D0ZP11"/>
<dbReference type="InterPro" id="IPR029000">
    <property type="entry name" value="Cyclophilin-like_dom_sf"/>
</dbReference>
<protein>
    <recommendedName>
        <fullName evidence="1">Cyclophilin-like domain-containing protein</fullName>
    </recommendedName>
</protein>
<dbReference type="EMBL" id="DVFZ01000108">
    <property type="protein sequence ID" value="HIQ83769.1"/>
    <property type="molecule type" value="Genomic_DNA"/>
</dbReference>
<sequence>MKLNIGETVFTATLADNSSAKALEEKLKQGPVTIQMEDYAHMEKVGPLGFHLPTNDRQFTTKAGDLVLYLGNSFVIYYAPNSWRFTKLGQIDNVTAQDLKKALGRKDVTVTLSLG</sequence>
<reference evidence="2" key="1">
    <citation type="submission" date="2020-10" db="EMBL/GenBank/DDBJ databases">
        <authorList>
            <person name="Gilroy R."/>
        </authorList>
    </citation>
    <scope>NUCLEOTIDE SEQUENCE</scope>
    <source>
        <strain evidence="2">ChiSjej6B24-2974</strain>
    </source>
</reference>
<dbReference type="Proteomes" id="UP000824260">
    <property type="component" value="Unassembled WGS sequence"/>
</dbReference>
<dbReference type="SUPFAM" id="SSF50891">
    <property type="entry name" value="Cyclophilin-like"/>
    <property type="match status" value="1"/>
</dbReference>
<dbReference type="InterPro" id="IPR041183">
    <property type="entry name" value="Cyclophilin-like"/>
</dbReference>
<proteinExistence type="predicted"/>
<dbReference type="Pfam" id="PF18050">
    <property type="entry name" value="Cyclophil_like2"/>
    <property type="match status" value="1"/>
</dbReference>
<comment type="caution">
    <text evidence="2">The sequence shown here is derived from an EMBL/GenBank/DDBJ whole genome shotgun (WGS) entry which is preliminary data.</text>
</comment>
<dbReference type="Gene3D" id="2.40.100.20">
    <property type="match status" value="1"/>
</dbReference>
<name>A0A9D0ZP11_9FIRM</name>
<accession>A0A9D0ZP11</accession>
<feature type="domain" description="Cyclophilin-like" evidence="1">
    <location>
        <begin position="3"/>
        <end position="112"/>
    </location>
</feature>
<evidence type="ECO:0000313" key="2">
    <source>
        <dbReference type="EMBL" id="HIQ83769.1"/>
    </source>
</evidence>
<evidence type="ECO:0000259" key="1">
    <source>
        <dbReference type="Pfam" id="PF18050"/>
    </source>
</evidence>
<organism evidence="2 3">
    <name type="scientific">Candidatus Pullichristensenella stercorigallinarum</name>
    <dbReference type="NCBI Taxonomy" id="2840909"/>
    <lineage>
        <taxon>Bacteria</taxon>
        <taxon>Bacillati</taxon>
        <taxon>Bacillota</taxon>
        <taxon>Clostridia</taxon>
        <taxon>Candidatus Pullichristensenella</taxon>
    </lineage>
</organism>
<evidence type="ECO:0000313" key="3">
    <source>
        <dbReference type="Proteomes" id="UP000824260"/>
    </source>
</evidence>
<gene>
    <name evidence="2" type="ORF">IAA52_11795</name>
</gene>
<reference evidence="2" key="2">
    <citation type="journal article" date="2021" name="PeerJ">
        <title>Extensive microbial diversity within the chicken gut microbiome revealed by metagenomics and culture.</title>
        <authorList>
            <person name="Gilroy R."/>
            <person name="Ravi A."/>
            <person name="Getino M."/>
            <person name="Pursley I."/>
            <person name="Horton D.L."/>
            <person name="Alikhan N.F."/>
            <person name="Baker D."/>
            <person name="Gharbi K."/>
            <person name="Hall N."/>
            <person name="Watson M."/>
            <person name="Adriaenssens E.M."/>
            <person name="Foster-Nyarko E."/>
            <person name="Jarju S."/>
            <person name="Secka A."/>
            <person name="Antonio M."/>
            <person name="Oren A."/>
            <person name="Chaudhuri R.R."/>
            <person name="La Ragione R."/>
            <person name="Hildebrand F."/>
            <person name="Pallen M.J."/>
        </authorList>
    </citation>
    <scope>NUCLEOTIDE SEQUENCE</scope>
    <source>
        <strain evidence="2">ChiSjej6B24-2974</strain>
    </source>
</reference>